<evidence type="ECO:0000256" key="6">
    <source>
        <dbReference type="ARBA" id="ARBA00034078"/>
    </source>
</evidence>
<dbReference type="GO" id="GO:0046872">
    <property type="term" value="F:metal ion binding"/>
    <property type="evidence" value="ECO:0007669"/>
    <property type="project" value="UniProtKB-KW"/>
</dbReference>
<keyword evidence="3" id="KW-0408">Iron</keyword>
<evidence type="ECO:0000313" key="9">
    <source>
        <dbReference type="EMBL" id="TWI84459.1"/>
    </source>
</evidence>
<feature type="transmembrane region" description="Helical" evidence="7">
    <location>
        <begin position="20"/>
        <end position="43"/>
    </location>
</feature>
<dbReference type="EMBL" id="VLLG01000005">
    <property type="protein sequence ID" value="TWI84459.1"/>
    <property type="molecule type" value="Genomic_DNA"/>
</dbReference>
<dbReference type="PANTHER" id="PTHR10134">
    <property type="entry name" value="CYTOCHROME B-C1 COMPLEX SUBUNIT RIESKE, MITOCHONDRIAL"/>
    <property type="match status" value="1"/>
</dbReference>
<keyword evidence="7" id="KW-1133">Transmembrane helix</keyword>
<dbReference type="Pfam" id="PF00355">
    <property type="entry name" value="Rieske"/>
    <property type="match status" value="1"/>
</dbReference>
<dbReference type="Gene3D" id="2.102.10.10">
    <property type="entry name" value="Rieske [2Fe-2S] iron-sulphur domain"/>
    <property type="match status" value="1"/>
</dbReference>
<reference evidence="9 10" key="1">
    <citation type="journal article" date="2013" name="Stand. Genomic Sci.">
        <title>Genomic Encyclopedia of Type Strains, Phase I: The one thousand microbial genomes (KMG-I) project.</title>
        <authorList>
            <person name="Kyrpides N.C."/>
            <person name="Woyke T."/>
            <person name="Eisen J.A."/>
            <person name="Garrity G."/>
            <person name="Lilburn T.G."/>
            <person name="Beck B.J."/>
            <person name="Whitman W.B."/>
            <person name="Hugenholtz P."/>
            <person name="Klenk H.P."/>
        </authorList>
    </citation>
    <scope>NUCLEOTIDE SEQUENCE [LARGE SCALE GENOMIC DNA]</scope>
    <source>
        <strain evidence="9 10">DSM 13484</strain>
    </source>
</reference>
<keyword evidence="10" id="KW-1185">Reference proteome</keyword>
<dbReference type="PROSITE" id="PS51296">
    <property type="entry name" value="RIESKE"/>
    <property type="match status" value="1"/>
</dbReference>
<keyword evidence="5" id="KW-1015">Disulfide bond</keyword>
<dbReference type="InterPro" id="IPR005805">
    <property type="entry name" value="Rieske_Fe-S_prot_C"/>
</dbReference>
<dbReference type="AlphaFoldDB" id="A0A562ST42"/>
<evidence type="ECO:0000256" key="4">
    <source>
        <dbReference type="ARBA" id="ARBA00023014"/>
    </source>
</evidence>
<evidence type="ECO:0000313" key="10">
    <source>
        <dbReference type="Proteomes" id="UP000316778"/>
    </source>
</evidence>
<proteinExistence type="predicted"/>
<accession>A0A562ST42</accession>
<evidence type="ECO:0000256" key="3">
    <source>
        <dbReference type="ARBA" id="ARBA00023004"/>
    </source>
</evidence>
<dbReference type="Proteomes" id="UP000316778">
    <property type="component" value="Unassembled WGS sequence"/>
</dbReference>
<dbReference type="InterPro" id="IPR036922">
    <property type="entry name" value="Rieske_2Fe-2S_sf"/>
</dbReference>
<organism evidence="9 10">
    <name type="scientific">Chitinophaga japonensis</name>
    <name type="common">Flexibacter japonensis</name>
    <dbReference type="NCBI Taxonomy" id="104662"/>
    <lineage>
        <taxon>Bacteria</taxon>
        <taxon>Pseudomonadati</taxon>
        <taxon>Bacteroidota</taxon>
        <taxon>Chitinophagia</taxon>
        <taxon>Chitinophagales</taxon>
        <taxon>Chitinophagaceae</taxon>
        <taxon>Chitinophaga</taxon>
    </lineage>
</organism>
<dbReference type="SUPFAM" id="SSF50022">
    <property type="entry name" value="ISP domain"/>
    <property type="match status" value="1"/>
</dbReference>
<protein>
    <submittedName>
        <fullName evidence="9">Menaquinol-cytochrome c reductase iron-sulfur subunit</fullName>
    </submittedName>
</protein>
<evidence type="ECO:0000259" key="8">
    <source>
        <dbReference type="PROSITE" id="PS51296"/>
    </source>
</evidence>
<dbReference type="GO" id="GO:0016020">
    <property type="term" value="C:membrane"/>
    <property type="evidence" value="ECO:0007669"/>
    <property type="project" value="InterPro"/>
</dbReference>
<keyword evidence="1" id="KW-0001">2Fe-2S</keyword>
<keyword evidence="4" id="KW-0411">Iron-sulfur</keyword>
<dbReference type="InterPro" id="IPR017941">
    <property type="entry name" value="Rieske_2Fe-2S"/>
</dbReference>
<comment type="cofactor">
    <cofactor evidence="6">
        <name>[2Fe-2S] cluster</name>
        <dbReference type="ChEBI" id="CHEBI:190135"/>
    </cofactor>
</comment>
<dbReference type="InterPro" id="IPR014349">
    <property type="entry name" value="Rieske_Fe-S_prot"/>
</dbReference>
<keyword evidence="7" id="KW-0472">Membrane</keyword>
<feature type="domain" description="Rieske" evidence="8">
    <location>
        <begin position="51"/>
        <end position="157"/>
    </location>
</feature>
<comment type="caution">
    <text evidence="9">The sequence shown here is derived from an EMBL/GenBank/DDBJ whole genome shotgun (WGS) entry which is preliminary data.</text>
</comment>
<dbReference type="GO" id="GO:0051537">
    <property type="term" value="F:2 iron, 2 sulfur cluster binding"/>
    <property type="evidence" value="ECO:0007669"/>
    <property type="project" value="UniProtKB-KW"/>
</dbReference>
<evidence type="ECO:0000256" key="1">
    <source>
        <dbReference type="ARBA" id="ARBA00022714"/>
    </source>
</evidence>
<gene>
    <name evidence="9" type="ORF">LX66_4829</name>
</gene>
<dbReference type="PRINTS" id="PR00162">
    <property type="entry name" value="RIESKE"/>
</dbReference>
<evidence type="ECO:0000256" key="7">
    <source>
        <dbReference type="SAM" id="Phobius"/>
    </source>
</evidence>
<keyword evidence="2" id="KW-0479">Metal-binding</keyword>
<sequence>MMIPNNIPESRRSFLVKLSLWLAAIPAALVSVPVLGALLAPLLRRSEQQWRKVARLSDIPVGATKLITFINADPLPWAGTTARSAAWLRREQEDLFIAFSANCTHLGCPVRWEEKAGLFMCPCHGGVFYGDGSVAAGPPPKSLVRYQVRVKRGTVEMKTAPVPITEIQD</sequence>
<dbReference type="RefSeq" id="WP_244620494.1">
    <property type="nucleotide sequence ID" value="NZ_BAAAFY010000002.1"/>
</dbReference>
<name>A0A562ST42_CHIJA</name>
<keyword evidence="7" id="KW-0812">Transmembrane</keyword>
<evidence type="ECO:0000256" key="2">
    <source>
        <dbReference type="ARBA" id="ARBA00022723"/>
    </source>
</evidence>
<dbReference type="CDD" id="cd03467">
    <property type="entry name" value="Rieske"/>
    <property type="match status" value="1"/>
</dbReference>
<evidence type="ECO:0000256" key="5">
    <source>
        <dbReference type="ARBA" id="ARBA00023157"/>
    </source>
</evidence>